<sequence length="811" mass="89542">MRDSPTPPSASLLPFLAGGGEMGDRMRRQDWSATPLPPPEAWPHSLRALVRMMLDADTPMFIVWGPELCYLYNDAYRPFIGARHPVLGEPCARVLPEEWPDLKPLLERTLAGETVAFEDLPLTVTHQGIPEERWFTFAYVPVRDDAGTVQGVYCAPLETTGRVRAEREKEAALATLHLAQRAGGVGVFELDQETRTVYTSEEFCHIWGLPVRPAYPLAELVARLHPDDRPRVRTVDNILSQSALEYIEYRVRRDDTGEERWIARRGEAPREGVRRLPGVVYDVTDQKRAEAELQVLTAQLEQQLSARTADHDRLWRLSRELMMVCGLDGAIFTVNPSATRILGWTEAEMVGRTVRDFLHPDDVAASGAEMRRLAAGITTLAFESRFRHRDGSYRLLAWTAVPDEDRVHAVARDVTREREAALALRQAEDALRQAQKMEAVGQLTGGIAHDFNNLLQGIIGSLDLVQRRVSQGRTDELGRFVTGAKASAHRAAALTHRLLAFSRRQPLDPRPTDVSQLVASMEDLLRRTLGETIQLELALLPTPWTTLCDPNQLENAVLNLVINARDAMPSGGRLRIETGNAQVEVPAGGDLLPGAYVRVSVTDTGTGMPPEVIARAFEPFFTTKPLGQGTGLGLSMIYGFARQSEGSARIESEPGRGTTVSLYLPRFQGTPGTESPPTQALGEEHRARGGEVVVLVEDEPVVRALIVEVLNEWGYQVREAEDGPSGLRLLESLPQVDLLLTDLGLPGGLTGRQLADLARQRRPALKVLFMTGYAQAAAQASGFLQAGMEMVTKPVAMDLLVSRVQRMLRDA</sequence>
<accession>A0ABQ6R341</accession>
<evidence type="ECO:0000259" key="6">
    <source>
        <dbReference type="PROSITE" id="PS50110"/>
    </source>
</evidence>
<dbReference type="InterPro" id="IPR036890">
    <property type="entry name" value="HATPase_C_sf"/>
</dbReference>
<dbReference type="PROSITE" id="PS50112">
    <property type="entry name" value="PAS"/>
    <property type="match status" value="1"/>
</dbReference>
<dbReference type="SMART" id="SM00448">
    <property type="entry name" value="REC"/>
    <property type="match status" value="1"/>
</dbReference>
<comment type="catalytic activity">
    <reaction evidence="1">
        <text>ATP + protein L-histidine = ADP + protein N-phospho-L-histidine.</text>
        <dbReference type="EC" id="2.7.13.3"/>
    </reaction>
</comment>
<evidence type="ECO:0000256" key="2">
    <source>
        <dbReference type="ARBA" id="ARBA00012438"/>
    </source>
</evidence>
<dbReference type="InterPro" id="IPR013655">
    <property type="entry name" value="PAS_fold_3"/>
</dbReference>
<feature type="domain" description="Response regulatory" evidence="6">
    <location>
        <begin position="692"/>
        <end position="808"/>
    </location>
</feature>
<evidence type="ECO:0000259" key="7">
    <source>
        <dbReference type="PROSITE" id="PS50112"/>
    </source>
</evidence>
<proteinExistence type="predicted"/>
<keyword evidence="10" id="KW-1185">Reference proteome</keyword>
<dbReference type="Pfam" id="PF00072">
    <property type="entry name" value="Response_reg"/>
    <property type="match status" value="1"/>
</dbReference>
<organism evidence="9 10">
    <name type="scientific">Corallococcus caeni</name>
    <dbReference type="NCBI Taxonomy" id="3082388"/>
    <lineage>
        <taxon>Bacteria</taxon>
        <taxon>Pseudomonadati</taxon>
        <taxon>Myxococcota</taxon>
        <taxon>Myxococcia</taxon>
        <taxon>Myxococcales</taxon>
        <taxon>Cystobacterineae</taxon>
        <taxon>Myxococcaceae</taxon>
        <taxon>Corallococcus</taxon>
    </lineage>
</organism>
<dbReference type="SMART" id="SM00387">
    <property type="entry name" value="HATPase_c"/>
    <property type="match status" value="1"/>
</dbReference>
<feature type="domain" description="Histidine kinase" evidence="5">
    <location>
        <begin position="446"/>
        <end position="668"/>
    </location>
</feature>
<dbReference type="SMART" id="SM00086">
    <property type="entry name" value="PAC"/>
    <property type="match status" value="2"/>
</dbReference>
<dbReference type="Gene3D" id="3.30.450.20">
    <property type="entry name" value="PAS domain"/>
    <property type="match status" value="3"/>
</dbReference>
<dbReference type="Gene3D" id="2.10.70.100">
    <property type="match status" value="1"/>
</dbReference>
<evidence type="ECO:0000256" key="1">
    <source>
        <dbReference type="ARBA" id="ARBA00000085"/>
    </source>
</evidence>
<dbReference type="InterPro" id="IPR005467">
    <property type="entry name" value="His_kinase_dom"/>
</dbReference>
<evidence type="ECO:0000256" key="3">
    <source>
        <dbReference type="ARBA" id="ARBA00022553"/>
    </source>
</evidence>
<dbReference type="EC" id="2.7.13.3" evidence="2"/>
<evidence type="ECO:0000313" key="9">
    <source>
        <dbReference type="EMBL" id="GMU10667.1"/>
    </source>
</evidence>
<feature type="modified residue" description="4-aspartylphosphate" evidence="4">
    <location>
        <position position="742"/>
    </location>
</feature>
<dbReference type="InterPro" id="IPR000700">
    <property type="entry name" value="PAS-assoc_C"/>
</dbReference>
<gene>
    <name evidence="9" type="ORF">ASNO1_69210</name>
</gene>
<dbReference type="SUPFAM" id="SSF55874">
    <property type="entry name" value="ATPase domain of HSP90 chaperone/DNA topoisomerase II/histidine kinase"/>
    <property type="match status" value="1"/>
</dbReference>
<keyword evidence="3 4" id="KW-0597">Phosphoprotein</keyword>
<dbReference type="InterPro" id="IPR003594">
    <property type="entry name" value="HATPase_dom"/>
</dbReference>
<dbReference type="Pfam" id="PF02518">
    <property type="entry name" value="HATPase_c"/>
    <property type="match status" value="1"/>
</dbReference>
<dbReference type="Gene3D" id="1.10.287.130">
    <property type="match status" value="1"/>
</dbReference>
<dbReference type="InterPro" id="IPR004358">
    <property type="entry name" value="Sig_transdc_His_kin-like_C"/>
</dbReference>
<dbReference type="SUPFAM" id="SSF47384">
    <property type="entry name" value="Homodimeric domain of signal transducing histidine kinase"/>
    <property type="match status" value="1"/>
</dbReference>
<dbReference type="InterPro" id="IPR001610">
    <property type="entry name" value="PAC"/>
</dbReference>
<dbReference type="PANTHER" id="PTHR43065">
    <property type="entry name" value="SENSOR HISTIDINE KINASE"/>
    <property type="match status" value="1"/>
</dbReference>
<dbReference type="Proteomes" id="UP001342631">
    <property type="component" value="Unassembled WGS sequence"/>
</dbReference>
<dbReference type="SMART" id="SM00388">
    <property type="entry name" value="HisKA"/>
    <property type="match status" value="1"/>
</dbReference>
<dbReference type="Pfam" id="PF08448">
    <property type="entry name" value="PAS_4"/>
    <property type="match status" value="1"/>
</dbReference>
<comment type="caution">
    <text evidence="9">The sequence shown here is derived from an EMBL/GenBank/DDBJ whole genome shotgun (WGS) entry which is preliminary data.</text>
</comment>
<dbReference type="PROSITE" id="PS50110">
    <property type="entry name" value="RESPONSE_REGULATORY"/>
    <property type="match status" value="1"/>
</dbReference>
<name>A0ABQ6R341_9BACT</name>
<feature type="domain" description="PAS" evidence="7">
    <location>
        <begin position="328"/>
        <end position="362"/>
    </location>
</feature>
<dbReference type="EMBL" id="BTTX01000009">
    <property type="protein sequence ID" value="GMU10667.1"/>
    <property type="molecule type" value="Genomic_DNA"/>
</dbReference>
<dbReference type="NCBIfam" id="TIGR00229">
    <property type="entry name" value="sensory_box"/>
    <property type="match status" value="1"/>
</dbReference>
<dbReference type="PRINTS" id="PR00344">
    <property type="entry name" value="BCTRLSENSOR"/>
</dbReference>
<dbReference type="SMART" id="SM00091">
    <property type="entry name" value="PAS"/>
    <property type="match status" value="3"/>
</dbReference>
<dbReference type="Pfam" id="PF08447">
    <property type="entry name" value="PAS_3"/>
    <property type="match status" value="2"/>
</dbReference>
<dbReference type="RefSeq" id="WP_338281816.1">
    <property type="nucleotide sequence ID" value="NZ_BTTX01000009.1"/>
</dbReference>
<dbReference type="InterPro" id="IPR000014">
    <property type="entry name" value="PAS"/>
</dbReference>
<evidence type="ECO:0000259" key="8">
    <source>
        <dbReference type="PROSITE" id="PS50113"/>
    </source>
</evidence>
<dbReference type="Gene3D" id="3.30.565.10">
    <property type="entry name" value="Histidine kinase-like ATPase, C-terminal domain"/>
    <property type="match status" value="1"/>
</dbReference>
<protein>
    <recommendedName>
        <fullName evidence="2">histidine kinase</fullName>
        <ecNumber evidence="2">2.7.13.3</ecNumber>
    </recommendedName>
</protein>
<dbReference type="CDD" id="cd00130">
    <property type="entry name" value="PAS"/>
    <property type="match status" value="2"/>
</dbReference>
<evidence type="ECO:0000256" key="4">
    <source>
        <dbReference type="PROSITE-ProRule" id="PRU00169"/>
    </source>
</evidence>
<dbReference type="PANTHER" id="PTHR43065:SF42">
    <property type="entry name" value="TWO-COMPONENT SENSOR PPRA"/>
    <property type="match status" value="1"/>
</dbReference>
<feature type="domain" description="PAC" evidence="8">
    <location>
        <begin position="245"/>
        <end position="295"/>
    </location>
</feature>
<dbReference type="InterPro" id="IPR001789">
    <property type="entry name" value="Sig_transdc_resp-reg_receiver"/>
</dbReference>
<dbReference type="PROSITE" id="PS50113">
    <property type="entry name" value="PAC"/>
    <property type="match status" value="1"/>
</dbReference>
<dbReference type="CDD" id="cd18161">
    <property type="entry name" value="REC_hyHK_blue-like"/>
    <property type="match status" value="1"/>
</dbReference>
<dbReference type="InterPro" id="IPR003661">
    <property type="entry name" value="HisK_dim/P_dom"/>
</dbReference>
<dbReference type="PROSITE" id="PS50109">
    <property type="entry name" value="HIS_KIN"/>
    <property type="match status" value="1"/>
</dbReference>
<dbReference type="InterPro" id="IPR013656">
    <property type="entry name" value="PAS_4"/>
</dbReference>
<dbReference type="SUPFAM" id="SSF55785">
    <property type="entry name" value="PYP-like sensor domain (PAS domain)"/>
    <property type="match status" value="3"/>
</dbReference>
<dbReference type="InterPro" id="IPR011006">
    <property type="entry name" value="CheY-like_superfamily"/>
</dbReference>
<dbReference type="InterPro" id="IPR035965">
    <property type="entry name" value="PAS-like_dom_sf"/>
</dbReference>
<dbReference type="Gene3D" id="3.40.50.2300">
    <property type="match status" value="1"/>
</dbReference>
<dbReference type="InterPro" id="IPR036097">
    <property type="entry name" value="HisK_dim/P_sf"/>
</dbReference>
<dbReference type="CDD" id="cd00082">
    <property type="entry name" value="HisKA"/>
    <property type="match status" value="1"/>
</dbReference>
<dbReference type="SUPFAM" id="SSF52172">
    <property type="entry name" value="CheY-like"/>
    <property type="match status" value="1"/>
</dbReference>
<evidence type="ECO:0000259" key="5">
    <source>
        <dbReference type="PROSITE" id="PS50109"/>
    </source>
</evidence>
<evidence type="ECO:0000313" key="10">
    <source>
        <dbReference type="Proteomes" id="UP001342631"/>
    </source>
</evidence>
<reference evidence="9 10" key="1">
    <citation type="journal article" date="2024" name="Arch. Microbiol.">
        <title>Corallococcus caeni sp. nov., a novel myxobacterium isolated from activated sludge.</title>
        <authorList>
            <person name="Tomita S."/>
            <person name="Nakai R."/>
            <person name="Kuroda K."/>
            <person name="Kurashita H."/>
            <person name="Hatamoto M."/>
            <person name="Yamaguchi T."/>
            <person name="Narihiro T."/>
        </authorList>
    </citation>
    <scope>NUCLEOTIDE SEQUENCE [LARGE SCALE GENOMIC DNA]</scope>
    <source>
        <strain evidence="9 10">NO1</strain>
    </source>
</reference>
<dbReference type="Pfam" id="PF00512">
    <property type="entry name" value="HisKA"/>
    <property type="match status" value="1"/>
</dbReference>